<proteinExistence type="predicted"/>
<evidence type="ECO:0000313" key="2">
    <source>
        <dbReference type="Proteomes" id="UP001145114"/>
    </source>
</evidence>
<organism evidence="1 2">
    <name type="scientific">Spiromyces aspiralis</name>
    <dbReference type="NCBI Taxonomy" id="68401"/>
    <lineage>
        <taxon>Eukaryota</taxon>
        <taxon>Fungi</taxon>
        <taxon>Fungi incertae sedis</taxon>
        <taxon>Zoopagomycota</taxon>
        <taxon>Kickxellomycotina</taxon>
        <taxon>Kickxellomycetes</taxon>
        <taxon>Kickxellales</taxon>
        <taxon>Kickxellaceae</taxon>
        <taxon>Spiromyces</taxon>
    </lineage>
</organism>
<dbReference type="EMBL" id="JAMZIH010005809">
    <property type="protein sequence ID" value="KAJ1674625.1"/>
    <property type="molecule type" value="Genomic_DNA"/>
</dbReference>
<name>A0ACC1HF42_9FUNG</name>
<accession>A0ACC1HF42</accession>
<sequence length="366" mass="41272">MLETLIAQRGWLAALCTRALSTVAKESGSSNYTTTAIPRPLDRFQCYISRCTDPYINLAFEDWLLRNTDPASYVLYLWRNRPCVVVGRNQNPWKECNLQLMKKRDVWLVRRTSGGGAVYHDMGNSNYSVFMPREQFTRDRCAVMVARALVHLDIPAYVNARHDVTVEDFKVSGSAFKLTRERAFHHGTMLIDVDLGRLKGCLHSEMGNNMVAKGVASVPSPVSNLRNYSWTIDHTSFCNAVIAEFAKEFGLVRPLSSVVEWDESSSNIIENIAEMRDKIKTWDWLYGQTPEFTYNLAHDFGWAKMNVRLTSRHGEITCVTVEDADDRAGASLSLSSQLAQLLIGQPYSAETIESVAATLPNTELKQ</sequence>
<dbReference type="Proteomes" id="UP001145114">
    <property type="component" value="Unassembled WGS sequence"/>
</dbReference>
<evidence type="ECO:0000313" key="1">
    <source>
        <dbReference type="EMBL" id="KAJ1674625.1"/>
    </source>
</evidence>
<protein>
    <submittedName>
        <fullName evidence="1">Uncharacterized protein</fullName>
    </submittedName>
</protein>
<comment type="caution">
    <text evidence="1">The sequence shown here is derived from an EMBL/GenBank/DDBJ whole genome shotgun (WGS) entry which is preliminary data.</text>
</comment>
<keyword evidence="2" id="KW-1185">Reference proteome</keyword>
<gene>
    <name evidence="1" type="ORF">EV182_002894</name>
</gene>
<reference evidence="1" key="1">
    <citation type="submission" date="2022-06" db="EMBL/GenBank/DDBJ databases">
        <title>Phylogenomic reconstructions and comparative analyses of Kickxellomycotina fungi.</title>
        <authorList>
            <person name="Reynolds N.K."/>
            <person name="Stajich J.E."/>
            <person name="Barry K."/>
            <person name="Grigoriev I.V."/>
            <person name="Crous P."/>
            <person name="Smith M.E."/>
        </authorList>
    </citation>
    <scope>NUCLEOTIDE SEQUENCE</scope>
    <source>
        <strain evidence="1">RSA 2271</strain>
    </source>
</reference>
<feature type="non-terminal residue" evidence="1">
    <location>
        <position position="366"/>
    </location>
</feature>